<dbReference type="OrthoDB" id="10043826at2759"/>
<keyword evidence="1" id="KW-0175">Coiled coil</keyword>
<sequence length="303" mass="34640">MNCKMIRIARELSESDQSIFSILEDVCIETGGKYQRDIAVQTEISCNDAPLVTEVSIRSHDQREANETSDLLFWRAVATQRANELDLLREDISKIRELIIKNVTEKEGLDKKYDELYHQLRDILEDDSDDVQLQTSAKKDIEPTVRLGLKQVSNSNTSPPLSILHTKKINCTQSISPVKAKYDVKKKTTLAPNVDNKENQSVQATMEVTSSYAQTDVLAIKPTSSVSKEDLLCEEATSCYWREMAERFEKEIDLELETSFNMSLELDRSYEELTKSEERLKTLMEVLDDILNDVKTDEVDTDK</sequence>
<proteinExistence type="predicted"/>
<dbReference type="AlphaFoldDB" id="A0A0D8XH17"/>
<dbReference type="EMBL" id="KN716601">
    <property type="protein sequence ID" value="KJH43017.1"/>
    <property type="molecule type" value="Genomic_DNA"/>
</dbReference>
<reference evidence="2 3" key="1">
    <citation type="submission" date="2013-11" db="EMBL/GenBank/DDBJ databases">
        <title>Draft genome of the bovine lungworm Dictyocaulus viviparus.</title>
        <authorList>
            <person name="Mitreva M."/>
        </authorList>
    </citation>
    <scope>NUCLEOTIDE SEQUENCE [LARGE SCALE GENOMIC DNA]</scope>
    <source>
        <strain evidence="2 3">HannoverDv2000</strain>
    </source>
</reference>
<protein>
    <submittedName>
        <fullName evidence="2">Uncharacterized protein</fullName>
    </submittedName>
</protein>
<gene>
    <name evidence="2" type="ORF">DICVIV_10987</name>
</gene>
<evidence type="ECO:0000313" key="2">
    <source>
        <dbReference type="EMBL" id="KJH43017.1"/>
    </source>
</evidence>
<evidence type="ECO:0000313" key="3">
    <source>
        <dbReference type="Proteomes" id="UP000053766"/>
    </source>
</evidence>
<reference evidence="3" key="2">
    <citation type="journal article" date="2016" name="Sci. Rep.">
        <title>Dictyocaulus viviparus genome, variome and transcriptome elucidate lungworm biology and support future intervention.</title>
        <authorList>
            <person name="McNulty S.N."/>
            <person name="Strube C."/>
            <person name="Rosa B.A."/>
            <person name="Martin J.C."/>
            <person name="Tyagi R."/>
            <person name="Choi Y.J."/>
            <person name="Wang Q."/>
            <person name="Hallsworth Pepin K."/>
            <person name="Zhang X."/>
            <person name="Ozersky P."/>
            <person name="Wilson R.K."/>
            <person name="Sternberg P.W."/>
            <person name="Gasser R.B."/>
            <person name="Mitreva M."/>
        </authorList>
    </citation>
    <scope>NUCLEOTIDE SEQUENCE [LARGE SCALE GENOMIC DNA]</scope>
    <source>
        <strain evidence="3">HannoverDv2000</strain>
    </source>
</reference>
<keyword evidence="3" id="KW-1185">Reference proteome</keyword>
<feature type="coiled-coil region" evidence="1">
    <location>
        <begin position="266"/>
        <end position="293"/>
    </location>
</feature>
<dbReference type="Proteomes" id="UP000053766">
    <property type="component" value="Unassembled WGS sequence"/>
</dbReference>
<organism evidence="2 3">
    <name type="scientific">Dictyocaulus viviparus</name>
    <name type="common">Bovine lungworm</name>
    <dbReference type="NCBI Taxonomy" id="29172"/>
    <lineage>
        <taxon>Eukaryota</taxon>
        <taxon>Metazoa</taxon>
        <taxon>Ecdysozoa</taxon>
        <taxon>Nematoda</taxon>
        <taxon>Chromadorea</taxon>
        <taxon>Rhabditida</taxon>
        <taxon>Rhabditina</taxon>
        <taxon>Rhabditomorpha</taxon>
        <taxon>Strongyloidea</taxon>
        <taxon>Metastrongylidae</taxon>
        <taxon>Dictyocaulus</taxon>
    </lineage>
</organism>
<name>A0A0D8XH17_DICVI</name>
<accession>A0A0D8XH17</accession>
<evidence type="ECO:0000256" key="1">
    <source>
        <dbReference type="SAM" id="Coils"/>
    </source>
</evidence>